<keyword evidence="2" id="KW-1185">Reference proteome</keyword>
<accession>A0A9P1I1W0</accession>
<dbReference type="EMBL" id="CANHGI010000001">
    <property type="protein sequence ID" value="CAI5438134.1"/>
    <property type="molecule type" value="Genomic_DNA"/>
</dbReference>
<comment type="caution">
    <text evidence="1">The sequence shown here is derived from an EMBL/GenBank/DDBJ whole genome shotgun (WGS) entry which is preliminary data.</text>
</comment>
<dbReference type="InterPro" id="IPR012677">
    <property type="entry name" value="Nucleotide-bd_a/b_plait_sf"/>
</dbReference>
<proteinExistence type="predicted"/>
<dbReference type="CDD" id="cd00590">
    <property type="entry name" value="RRM_SF"/>
    <property type="match status" value="1"/>
</dbReference>
<dbReference type="SUPFAM" id="SSF54928">
    <property type="entry name" value="RNA-binding domain, RBD"/>
    <property type="match status" value="1"/>
</dbReference>
<dbReference type="InterPro" id="IPR035979">
    <property type="entry name" value="RBD_domain_sf"/>
</dbReference>
<dbReference type="Proteomes" id="UP001152747">
    <property type="component" value="Unassembled WGS sequence"/>
</dbReference>
<name>A0A9P1I1W0_9PELO</name>
<dbReference type="Gene3D" id="3.30.70.330">
    <property type="match status" value="1"/>
</dbReference>
<dbReference type="AlphaFoldDB" id="A0A9P1I1W0"/>
<protein>
    <recommendedName>
        <fullName evidence="3">RRM domain-containing protein</fullName>
    </recommendedName>
</protein>
<organism evidence="1 2">
    <name type="scientific">Caenorhabditis angaria</name>
    <dbReference type="NCBI Taxonomy" id="860376"/>
    <lineage>
        <taxon>Eukaryota</taxon>
        <taxon>Metazoa</taxon>
        <taxon>Ecdysozoa</taxon>
        <taxon>Nematoda</taxon>
        <taxon>Chromadorea</taxon>
        <taxon>Rhabditida</taxon>
        <taxon>Rhabditina</taxon>
        <taxon>Rhabditomorpha</taxon>
        <taxon>Rhabditoidea</taxon>
        <taxon>Rhabditidae</taxon>
        <taxon>Peloderinae</taxon>
        <taxon>Caenorhabditis</taxon>
    </lineage>
</organism>
<evidence type="ECO:0000313" key="2">
    <source>
        <dbReference type="Proteomes" id="UP001152747"/>
    </source>
</evidence>
<reference evidence="1" key="1">
    <citation type="submission" date="2022-11" db="EMBL/GenBank/DDBJ databases">
        <authorList>
            <person name="Kikuchi T."/>
        </authorList>
    </citation>
    <scope>NUCLEOTIDE SEQUENCE</scope>
    <source>
        <strain evidence="1">PS1010</strain>
    </source>
</reference>
<evidence type="ECO:0000313" key="1">
    <source>
        <dbReference type="EMBL" id="CAI5438134.1"/>
    </source>
</evidence>
<dbReference type="GO" id="GO:0003676">
    <property type="term" value="F:nucleic acid binding"/>
    <property type="evidence" value="ECO:0007669"/>
    <property type="project" value="InterPro"/>
</dbReference>
<gene>
    <name evidence="1" type="ORF">CAMP_LOCUS771</name>
</gene>
<sequence>MKILEDYDESFYDVTETHHTILFKYCHTFERFMLYNNVFERCPPTNLLRIENIPETTTHQTICQNMQKFGVVVIVEFLNGSNWAIIEMGDSEQTNKAYEFFQEEISFFFGHYPLPTSAILYSHPGFRTRRSAAIVA</sequence>
<evidence type="ECO:0008006" key="3">
    <source>
        <dbReference type="Google" id="ProtNLM"/>
    </source>
</evidence>